<sequence>MNLRTGLGPLSTHLARRITLVTSFFSVKRIPGALSLSTCNLENDEDPQTRAAKAFRQQEYLDCLKYNLASDSVEKLILLVEGRHSFDLLHSEVLSRSATSFGGGITDAQRKKLVPMLIHKQPTYAELFQAATKLSFAPQKLSGVVDCGRSLWMVCNADIHLPQVAPKENFDVEKLHQLFTRFHDSQQRLSDGRKQHERLVLAMSRHESESNPGGVIDAPLILDYRGSHDAFIFEPPMPQPFLGAVGHPQNCYKSENIVIHALQQQARALVLNPCLDLKIIHRHAADVRQWLPPVDEERYARVEPTSLDDALAQF</sequence>
<dbReference type="Proteomes" id="UP000051952">
    <property type="component" value="Unassembled WGS sequence"/>
</dbReference>
<protein>
    <submittedName>
        <fullName evidence="1">Uncharacterized protein</fullName>
    </submittedName>
</protein>
<dbReference type="PANTHER" id="PTHR40743">
    <property type="entry name" value="NUCLEOTIDE-DIPHOSPHO-SUGAR TRANSFERASE CONTAINING PROTEIN"/>
    <property type="match status" value="1"/>
</dbReference>
<dbReference type="PANTHER" id="PTHR40743:SF1">
    <property type="entry name" value="POSSIBLE GLYCOSYLTRANSFERASE"/>
    <property type="match status" value="1"/>
</dbReference>
<name>A0A0S4JDC4_BODSA</name>
<reference evidence="2" key="1">
    <citation type="submission" date="2015-09" db="EMBL/GenBank/DDBJ databases">
        <authorList>
            <consortium name="Pathogen Informatics"/>
        </authorList>
    </citation>
    <scope>NUCLEOTIDE SEQUENCE [LARGE SCALE GENOMIC DNA]</scope>
    <source>
        <strain evidence="2">Lake Konstanz</strain>
    </source>
</reference>
<dbReference type="OMA" id="RLAMVCN"/>
<dbReference type="AlphaFoldDB" id="A0A0S4JDC4"/>
<dbReference type="EMBL" id="CYKH01001612">
    <property type="protein sequence ID" value="CUG88038.1"/>
    <property type="molecule type" value="Genomic_DNA"/>
</dbReference>
<dbReference type="VEuPathDB" id="TriTrypDB:BSAL_13380"/>
<keyword evidence="2" id="KW-1185">Reference proteome</keyword>
<evidence type="ECO:0000313" key="2">
    <source>
        <dbReference type="Proteomes" id="UP000051952"/>
    </source>
</evidence>
<dbReference type="OrthoDB" id="79426at2759"/>
<proteinExistence type="predicted"/>
<evidence type="ECO:0000313" key="1">
    <source>
        <dbReference type="EMBL" id="CUG88038.1"/>
    </source>
</evidence>
<gene>
    <name evidence="1" type="ORF">BSAL_13380</name>
</gene>
<accession>A0A0S4JDC4</accession>
<organism evidence="1 2">
    <name type="scientific">Bodo saltans</name>
    <name type="common">Flagellated protozoan</name>
    <dbReference type="NCBI Taxonomy" id="75058"/>
    <lineage>
        <taxon>Eukaryota</taxon>
        <taxon>Discoba</taxon>
        <taxon>Euglenozoa</taxon>
        <taxon>Kinetoplastea</taxon>
        <taxon>Metakinetoplastina</taxon>
        <taxon>Eubodonida</taxon>
        <taxon>Bodonidae</taxon>
        <taxon>Bodo</taxon>
    </lineage>
</organism>